<dbReference type="EMBL" id="JBHMCF010000036">
    <property type="protein sequence ID" value="MFB9473771.1"/>
    <property type="molecule type" value="Genomic_DNA"/>
</dbReference>
<keyword evidence="3" id="KW-1185">Reference proteome</keyword>
<dbReference type="InterPro" id="IPR020904">
    <property type="entry name" value="Sc_DH/Rdtase_CS"/>
</dbReference>
<evidence type="ECO:0000313" key="3">
    <source>
        <dbReference type="Proteomes" id="UP001589568"/>
    </source>
</evidence>
<name>A0ABV5NTW5_9ACTN</name>
<dbReference type="InterPro" id="IPR002347">
    <property type="entry name" value="SDR_fam"/>
</dbReference>
<organism evidence="2 3">
    <name type="scientific">Nonomuraea salmonea</name>
    <dbReference type="NCBI Taxonomy" id="46181"/>
    <lineage>
        <taxon>Bacteria</taxon>
        <taxon>Bacillati</taxon>
        <taxon>Actinomycetota</taxon>
        <taxon>Actinomycetes</taxon>
        <taxon>Streptosporangiales</taxon>
        <taxon>Streptosporangiaceae</taxon>
        <taxon>Nonomuraea</taxon>
    </lineage>
</organism>
<dbReference type="PANTHER" id="PTHR42760:SF122">
    <property type="entry name" value="NAD(P)-BINDING PROTEIN"/>
    <property type="match status" value="1"/>
</dbReference>
<gene>
    <name evidence="2" type="ORF">ACFFR3_30115</name>
</gene>
<reference evidence="2 3" key="1">
    <citation type="submission" date="2024-09" db="EMBL/GenBank/DDBJ databases">
        <authorList>
            <person name="Sun Q."/>
            <person name="Mori K."/>
        </authorList>
    </citation>
    <scope>NUCLEOTIDE SEQUENCE [LARGE SCALE GENOMIC DNA]</scope>
    <source>
        <strain evidence="2 3">JCM 3324</strain>
    </source>
</reference>
<dbReference type="GO" id="GO:0016491">
    <property type="term" value="F:oxidoreductase activity"/>
    <property type="evidence" value="ECO:0007669"/>
    <property type="project" value="UniProtKB-KW"/>
</dbReference>
<accession>A0ABV5NTW5</accession>
<dbReference type="SUPFAM" id="SSF51735">
    <property type="entry name" value="NAD(P)-binding Rossmann-fold domains"/>
    <property type="match status" value="1"/>
</dbReference>
<dbReference type="PANTHER" id="PTHR42760">
    <property type="entry name" value="SHORT-CHAIN DEHYDROGENASES/REDUCTASES FAMILY MEMBER"/>
    <property type="match status" value="1"/>
</dbReference>
<dbReference type="Proteomes" id="UP001589568">
    <property type="component" value="Unassembled WGS sequence"/>
</dbReference>
<proteinExistence type="inferred from homology"/>
<keyword evidence="2" id="KW-0560">Oxidoreductase</keyword>
<comment type="caution">
    <text evidence="2">The sequence shown here is derived from an EMBL/GenBank/DDBJ whole genome shotgun (WGS) entry which is preliminary data.</text>
</comment>
<dbReference type="PROSITE" id="PS00061">
    <property type="entry name" value="ADH_SHORT"/>
    <property type="match status" value="1"/>
</dbReference>
<protein>
    <submittedName>
        <fullName evidence="2">SDR family NAD(P)-dependent oxidoreductase</fullName>
        <ecNumber evidence="2">1.1.1.-</ecNumber>
    </submittedName>
</protein>
<dbReference type="RefSeq" id="WP_364378420.1">
    <property type="nucleotide sequence ID" value="NZ_JBHMCF010000036.1"/>
</dbReference>
<evidence type="ECO:0000256" key="1">
    <source>
        <dbReference type="ARBA" id="ARBA00006484"/>
    </source>
</evidence>
<dbReference type="PRINTS" id="PR00080">
    <property type="entry name" value="SDRFAMILY"/>
</dbReference>
<dbReference type="Pfam" id="PF13561">
    <property type="entry name" value="adh_short_C2"/>
    <property type="match status" value="1"/>
</dbReference>
<dbReference type="EC" id="1.1.1.-" evidence="2"/>
<dbReference type="InterPro" id="IPR036291">
    <property type="entry name" value="NAD(P)-bd_dom_sf"/>
</dbReference>
<dbReference type="CDD" id="cd05233">
    <property type="entry name" value="SDR_c"/>
    <property type="match status" value="1"/>
</dbReference>
<sequence length="279" mass="29029">MTADPMTDPFAGADARWMAGRTALVTGGGQSTAFPGVGYATCRVLARHGARVAVLDRDAGAAGRTVKLITEDGGTAVPVIADVTSDRACAGAVAETAGAFGTLDAVVNCVAAGDRGGLFDTTPEHYDRLMTVNLRSAWSIMRHAVPVMPRGSAIVNISSVTVRSRGPGMIYSVAKAGLENLTEGAATSLGPQGIRVNCVQVGVIWGAFAARGPMPESLREPRRLSTSLKTEGTSWDVAYATLFLLSDRARWISGHILAVDGGPPHHYDTEPVTSVPQGE</sequence>
<dbReference type="PRINTS" id="PR00081">
    <property type="entry name" value="GDHRDH"/>
</dbReference>
<evidence type="ECO:0000313" key="2">
    <source>
        <dbReference type="EMBL" id="MFB9473771.1"/>
    </source>
</evidence>
<dbReference type="Gene3D" id="3.40.50.720">
    <property type="entry name" value="NAD(P)-binding Rossmann-like Domain"/>
    <property type="match status" value="1"/>
</dbReference>
<comment type="similarity">
    <text evidence="1">Belongs to the short-chain dehydrogenases/reductases (SDR) family.</text>
</comment>